<name>A0ABP4Q4Z5_9ACTN</name>
<protein>
    <recommendedName>
        <fullName evidence="4">DUF1304 domain-containing protein</fullName>
    </recommendedName>
</protein>
<accession>A0ABP4Q4Z5</accession>
<keyword evidence="3" id="KW-1185">Reference proteome</keyword>
<keyword evidence="1" id="KW-0812">Transmembrane</keyword>
<dbReference type="Proteomes" id="UP001500393">
    <property type="component" value="Unassembled WGS sequence"/>
</dbReference>
<dbReference type="Pfam" id="PF06993">
    <property type="entry name" value="DUF1304"/>
    <property type="match status" value="1"/>
</dbReference>
<evidence type="ECO:0000313" key="2">
    <source>
        <dbReference type="EMBL" id="GAA1601088.1"/>
    </source>
</evidence>
<organism evidence="2 3">
    <name type="scientific">Kribbella sancticallisti</name>
    <dbReference type="NCBI Taxonomy" id="460087"/>
    <lineage>
        <taxon>Bacteria</taxon>
        <taxon>Bacillati</taxon>
        <taxon>Actinomycetota</taxon>
        <taxon>Actinomycetes</taxon>
        <taxon>Propionibacteriales</taxon>
        <taxon>Kribbellaceae</taxon>
        <taxon>Kribbella</taxon>
    </lineage>
</organism>
<sequence length="128" mass="14543">MIHMSTTVQVLAVIIGAILVVVWALEIFFYRHPRLYFMFLIKPADYQAVRLWRISIAYYNLTTAVALFLGAYLLETTHPDAGQALILFTACQHIFLSIVMLITQPKLWLNTLMEAVPNVILLIAYAAT</sequence>
<evidence type="ECO:0008006" key="4">
    <source>
        <dbReference type="Google" id="ProtNLM"/>
    </source>
</evidence>
<dbReference type="EMBL" id="BAAAOS010000049">
    <property type="protein sequence ID" value="GAA1601088.1"/>
    <property type="molecule type" value="Genomic_DNA"/>
</dbReference>
<keyword evidence="1" id="KW-1133">Transmembrane helix</keyword>
<comment type="caution">
    <text evidence="2">The sequence shown here is derived from an EMBL/GenBank/DDBJ whole genome shotgun (WGS) entry which is preliminary data.</text>
</comment>
<dbReference type="InterPro" id="IPR009732">
    <property type="entry name" value="DUF1304"/>
</dbReference>
<proteinExistence type="predicted"/>
<gene>
    <name evidence="2" type="ORF">GCM10009789_64180</name>
</gene>
<feature type="transmembrane region" description="Helical" evidence="1">
    <location>
        <begin position="51"/>
        <end position="72"/>
    </location>
</feature>
<reference evidence="3" key="1">
    <citation type="journal article" date="2019" name="Int. J. Syst. Evol. Microbiol.">
        <title>The Global Catalogue of Microorganisms (GCM) 10K type strain sequencing project: providing services to taxonomists for standard genome sequencing and annotation.</title>
        <authorList>
            <consortium name="The Broad Institute Genomics Platform"/>
            <consortium name="The Broad Institute Genome Sequencing Center for Infectious Disease"/>
            <person name="Wu L."/>
            <person name="Ma J."/>
        </authorList>
    </citation>
    <scope>NUCLEOTIDE SEQUENCE [LARGE SCALE GENOMIC DNA]</scope>
    <source>
        <strain evidence="3">JCM 14969</strain>
    </source>
</reference>
<feature type="transmembrane region" description="Helical" evidence="1">
    <location>
        <begin position="84"/>
        <end position="102"/>
    </location>
</feature>
<keyword evidence="1" id="KW-0472">Membrane</keyword>
<feature type="transmembrane region" description="Helical" evidence="1">
    <location>
        <begin position="6"/>
        <end position="30"/>
    </location>
</feature>
<evidence type="ECO:0000313" key="3">
    <source>
        <dbReference type="Proteomes" id="UP001500393"/>
    </source>
</evidence>
<evidence type="ECO:0000256" key="1">
    <source>
        <dbReference type="SAM" id="Phobius"/>
    </source>
</evidence>